<dbReference type="Pfam" id="PF13157">
    <property type="entry name" value="Enas"/>
    <property type="match status" value="1"/>
</dbReference>
<gene>
    <name evidence="2" type="ORF">HNQ34_002059</name>
</gene>
<feature type="domain" description="Endospore appendages core" evidence="1">
    <location>
        <begin position="16"/>
        <end position="131"/>
    </location>
</feature>
<proteinExistence type="predicted"/>
<name>A0A7W8MWT3_9BACL</name>
<keyword evidence="3" id="KW-1185">Reference proteome</keyword>
<evidence type="ECO:0000313" key="3">
    <source>
        <dbReference type="Proteomes" id="UP000520011"/>
    </source>
</evidence>
<protein>
    <recommendedName>
        <fullName evidence="1">Endospore appendages core domain-containing protein</fullName>
    </recommendedName>
</protein>
<organism evidence="2 3">
    <name type="scientific">Anoxybacteroides tepidamans</name>
    <dbReference type="NCBI Taxonomy" id="265948"/>
    <lineage>
        <taxon>Bacteria</taxon>
        <taxon>Bacillati</taxon>
        <taxon>Bacillota</taxon>
        <taxon>Bacilli</taxon>
        <taxon>Bacillales</taxon>
        <taxon>Anoxybacillaceae</taxon>
        <taxon>Anoxybacteroides</taxon>
    </lineage>
</organism>
<dbReference type="RefSeq" id="WP_183254104.1">
    <property type="nucleotide sequence ID" value="NZ_JACHEP010000010.1"/>
</dbReference>
<evidence type="ECO:0000259" key="1">
    <source>
        <dbReference type="Pfam" id="PF13157"/>
    </source>
</evidence>
<dbReference type="AlphaFoldDB" id="A0A7W8MWT3"/>
<evidence type="ECO:0000313" key="2">
    <source>
        <dbReference type="EMBL" id="MBB5324960.1"/>
    </source>
</evidence>
<accession>A0A7W8MWT3</accession>
<dbReference type="Proteomes" id="UP000520011">
    <property type="component" value="Unassembled WGS sequence"/>
</dbReference>
<sequence length="133" mass="14444">MSKNCTCNQTNGDCCFSCCSNKNFVQDQVCCEWKTTSQTGLATTRTIYINSLKCPLFASGFVKYGCGVPNTPIQVQFLINGTVVGSPITLDEGGCLTFTAARFDEIQVIIPAALLTTATFEGEICVTPRYRLN</sequence>
<reference evidence="2 3" key="1">
    <citation type="submission" date="2020-08" db="EMBL/GenBank/DDBJ databases">
        <title>Genomic Encyclopedia of Type Strains, Phase IV (KMG-IV): sequencing the most valuable type-strain genomes for metagenomic binning, comparative biology and taxonomic classification.</title>
        <authorList>
            <person name="Goeker M."/>
        </authorList>
    </citation>
    <scope>NUCLEOTIDE SEQUENCE [LARGE SCALE GENOMIC DNA]</scope>
    <source>
        <strain evidence="2 3">DSM 16325</strain>
    </source>
</reference>
<comment type="caution">
    <text evidence="2">The sequence shown here is derived from an EMBL/GenBank/DDBJ whole genome shotgun (WGS) entry which is preliminary data.</text>
</comment>
<dbReference type="EMBL" id="JACHEP010000010">
    <property type="protein sequence ID" value="MBB5324960.1"/>
    <property type="molecule type" value="Genomic_DNA"/>
</dbReference>
<dbReference type="InterPro" id="IPR025055">
    <property type="entry name" value="Ena_core"/>
</dbReference>